<evidence type="ECO:0000259" key="3">
    <source>
        <dbReference type="PROSITE" id="PS50112"/>
    </source>
</evidence>
<dbReference type="InterPro" id="IPR000014">
    <property type="entry name" value="PAS"/>
</dbReference>
<sequence length="385" mass="44336">MDNLSLAEKRRIEAVHQFLQIDFDKSKEYQEIVDLAAELCEKPVAILTLLDEEINWLKVRTGVNLHIMPRETSFCQHAIKADDLLVVEDATKDSRFIDNPLVFSDPKIRFYAGAPIIISSGLKIGSLCLFDLKPSVISPYQQKTLKILSRQITHLMELDLSHRLLKLQVEEIEERNKSLYKIAQIQSHEIRHPLATIMGLVNLIKDGYQDVNEEWVAMIIEASNNLDTKIASIVNETIAEKDIRITRFHKIVEEIEDYAIILLDKEGNIENWNKGAEKIKGYKNIEIIGKNFSTFYTEEDLRNNRPQKLIEYARNHGFSKDEGWRVRKDGSKFWGSILITAIHDANNEVIGFTKVTRDLTDMKQLEEEKSAYIANLESQLRGLKS</sequence>
<dbReference type="Pfam" id="PF01590">
    <property type="entry name" value="GAF"/>
    <property type="match status" value="1"/>
</dbReference>
<dbReference type="Gene3D" id="1.10.287.130">
    <property type="match status" value="1"/>
</dbReference>
<feature type="domain" description="PAS" evidence="3">
    <location>
        <begin position="244"/>
        <end position="317"/>
    </location>
</feature>
<dbReference type="RefSeq" id="WP_340237313.1">
    <property type="nucleotide sequence ID" value="NZ_JBBEWC010000007.1"/>
</dbReference>
<comment type="caution">
    <text evidence="5">The sequence shown here is derived from an EMBL/GenBank/DDBJ whole genome shotgun (WGS) entry which is preliminary data.</text>
</comment>
<dbReference type="CDD" id="cd00082">
    <property type="entry name" value="HisKA"/>
    <property type="match status" value="1"/>
</dbReference>
<dbReference type="InterPro" id="IPR000700">
    <property type="entry name" value="PAS-assoc_C"/>
</dbReference>
<dbReference type="PROSITE" id="PS50113">
    <property type="entry name" value="PAC"/>
    <property type="match status" value="1"/>
</dbReference>
<dbReference type="EC" id="2.7.13.3" evidence="2"/>
<accession>A0ABW5J6B0</accession>
<dbReference type="Proteomes" id="UP001597510">
    <property type="component" value="Unassembled WGS sequence"/>
</dbReference>
<dbReference type="PANTHER" id="PTHR43102:SF2">
    <property type="entry name" value="GAF DOMAIN-CONTAINING PROTEIN"/>
    <property type="match status" value="1"/>
</dbReference>
<evidence type="ECO:0000256" key="2">
    <source>
        <dbReference type="ARBA" id="ARBA00012438"/>
    </source>
</evidence>
<evidence type="ECO:0000313" key="6">
    <source>
        <dbReference type="Proteomes" id="UP001597510"/>
    </source>
</evidence>
<evidence type="ECO:0000256" key="1">
    <source>
        <dbReference type="ARBA" id="ARBA00000085"/>
    </source>
</evidence>
<keyword evidence="6" id="KW-1185">Reference proteome</keyword>
<evidence type="ECO:0000313" key="5">
    <source>
        <dbReference type="EMBL" id="MFD2521190.1"/>
    </source>
</evidence>
<dbReference type="SUPFAM" id="SSF55781">
    <property type="entry name" value="GAF domain-like"/>
    <property type="match status" value="1"/>
</dbReference>
<organism evidence="5 6">
    <name type="scientific">Emticicia soli</name>
    <dbReference type="NCBI Taxonomy" id="2027878"/>
    <lineage>
        <taxon>Bacteria</taxon>
        <taxon>Pseudomonadati</taxon>
        <taxon>Bacteroidota</taxon>
        <taxon>Cytophagia</taxon>
        <taxon>Cytophagales</taxon>
        <taxon>Leadbetterellaceae</taxon>
        <taxon>Emticicia</taxon>
    </lineage>
</organism>
<feature type="domain" description="PAC" evidence="4">
    <location>
        <begin position="319"/>
        <end position="371"/>
    </location>
</feature>
<dbReference type="InterPro" id="IPR036097">
    <property type="entry name" value="HisK_dim/P_sf"/>
</dbReference>
<dbReference type="InterPro" id="IPR003661">
    <property type="entry name" value="HisK_dim/P_dom"/>
</dbReference>
<dbReference type="InterPro" id="IPR035965">
    <property type="entry name" value="PAS-like_dom_sf"/>
</dbReference>
<dbReference type="PROSITE" id="PS50112">
    <property type="entry name" value="PAS"/>
    <property type="match status" value="1"/>
</dbReference>
<dbReference type="Pfam" id="PF13426">
    <property type="entry name" value="PAS_9"/>
    <property type="match status" value="1"/>
</dbReference>
<dbReference type="SUPFAM" id="SSF47384">
    <property type="entry name" value="Homodimeric domain of signal transducing histidine kinase"/>
    <property type="match status" value="1"/>
</dbReference>
<dbReference type="Gene3D" id="3.30.450.20">
    <property type="entry name" value="PAS domain"/>
    <property type="match status" value="1"/>
</dbReference>
<dbReference type="CDD" id="cd00130">
    <property type="entry name" value="PAS"/>
    <property type="match status" value="1"/>
</dbReference>
<dbReference type="InterPro" id="IPR029016">
    <property type="entry name" value="GAF-like_dom_sf"/>
</dbReference>
<dbReference type="EMBL" id="JBHULC010000009">
    <property type="protein sequence ID" value="MFD2521190.1"/>
    <property type="molecule type" value="Genomic_DNA"/>
</dbReference>
<proteinExistence type="predicted"/>
<protein>
    <recommendedName>
        <fullName evidence="2">histidine kinase</fullName>
        <ecNumber evidence="2">2.7.13.3</ecNumber>
    </recommendedName>
</protein>
<dbReference type="SUPFAM" id="SSF55785">
    <property type="entry name" value="PYP-like sensor domain (PAS domain)"/>
    <property type="match status" value="1"/>
</dbReference>
<name>A0ABW5J6B0_9BACT</name>
<dbReference type="InterPro" id="IPR003018">
    <property type="entry name" value="GAF"/>
</dbReference>
<dbReference type="NCBIfam" id="TIGR00229">
    <property type="entry name" value="sensory_box"/>
    <property type="match status" value="1"/>
</dbReference>
<comment type="catalytic activity">
    <reaction evidence="1">
        <text>ATP + protein L-histidine = ADP + protein N-phospho-L-histidine.</text>
        <dbReference type="EC" id="2.7.13.3"/>
    </reaction>
</comment>
<evidence type="ECO:0000259" key="4">
    <source>
        <dbReference type="PROSITE" id="PS50113"/>
    </source>
</evidence>
<gene>
    <name evidence="5" type="ORF">ACFSR2_09865</name>
</gene>
<reference evidence="6" key="1">
    <citation type="journal article" date="2019" name="Int. J. Syst. Evol. Microbiol.">
        <title>The Global Catalogue of Microorganisms (GCM) 10K type strain sequencing project: providing services to taxonomists for standard genome sequencing and annotation.</title>
        <authorList>
            <consortium name="The Broad Institute Genomics Platform"/>
            <consortium name="The Broad Institute Genome Sequencing Center for Infectious Disease"/>
            <person name="Wu L."/>
            <person name="Ma J."/>
        </authorList>
    </citation>
    <scope>NUCLEOTIDE SEQUENCE [LARGE SCALE GENOMIC DNA]</scope>
    <source>
        <strain evidence="6">KCTC 52344</strain>
    </source>
</reference>
<dbReference type="PANTHER" id="PTHR43102">
    <property type="entry name" value="SLR1143 PROTEIN"/>
    <property type="match status" value="1"/>
</dbReference>
<dbReference type="Gene3D" id="3.30.450.40">
    <property type="match status" value="1"/>
</dbReference>